<comment type="caution">
    <text evidence="1">The sequence shown here is derived from an EMBL/GenBank/DDBJ whole genome shotgun (WGS) entry which is preliminary data.</text>
</comment>
<gene>
    <name evidence="1" type="ORF">GDO54_016846</name>
</gene>
<keyword evidence="2" id="KW-1185">Reference proteome</keyword>
<dbReference type="AlphaFoldDB" id="A0AAV3A538"/>
<dbReference type="Proteomes" id="UP001181693">
    <property type="component" value="Unassembled WGS sequence"/>
</dbReference>
<reference evidence="1" key="1">
    <citation type="thesis" date="2020" institute="ProQuest LLC" country="789 East Eisenhower Parkway, Ann Arbor, MI, USA">
        <title>Comparative Genomics and Chromosome Evolution.</title>
        <authorList>
            <person name="Mudd A.B."/>
        </authorList>
    </citation>
    <scope>NUCLEOTIDE SEQUENCE</scope>
    <source>
        <strain evidence="1">1538</strain>
        <tissue evidence="1">Blood</tissue>
    </source>
</reference>
<proteinExistence type="predicted"/>
<accession>A0AAV3A538</accession>
<evidence type="ECO:0000313" key="1">
    <source>
        <dbReference type="EMBL" id="DBA18615.1"/>
    </source>
</evidence>
<dbReference type="EMBL" id="DYDO01000009">
    <property type="protein sequence ID" value="DBA18615.1"/>
    <property type="molecule type" value="Genomic_DNA"/>
</dbReference>
<organism evidence="1 2">
    <name type="scientific">Pyxicephalus adspersus</name>
    <name type="common">African bullfrog</name>
    <dbReference type="NCBI Taxonomy" id="30357"/>
    <lineage>
        <taxon>Eukaryota</taxon>
        <taxon>Metazoa</taxon>
        <taxon>Chordata</taxon>
        <taxon>Craniata</taxon>
        <taxon>Vertebrata</taxon>
        <taxon>Euteleostomi</taxon>
        <taxon>Amphibia</taxon>
        <taxon>Batrachia</taxon>
        <taxon>Anura</taxon>
        <taxon>Neobatrachia</taxon>
        <taxon>Ranoidea</taxon>
        <taxon>Pyxicephalidae</taxon>
        <taxon>Pyxicephalinae</taxon>
        <taxon>Pyxicephalus</taxon>
    </lineage>
</organism>
<name>A0AAV3A538_PYXAD</name>
<protein>
    <submittedName>
        <fullName evidence="1">Uncharacterized protein</fullName>
    </submittedName>
</protein>
<sequence length="80" mass="9098">MEMVFTVSNTNLVAIFNTSLSIQHYKKVLVINTFTIEQNAIFPEINSTENAASGRQCEMEVLHLCTDLFIYRLCATISKH</sequence>
<evidence type="ECO:0000313" key="2">
    <source>
        <dbReference type="Proteomes" id="UP001181693"/>
    </source>
</evidence>